<evidence type="ECO:0000313" key="13">
    <source>
        <dbReference type="EMBL" id="CAB4732317.1"/>
    </source>
</evidence>
<evidence type="ECO:0000256" key="5">
    <source>
        <dbReference type="ARBA" id="ARBA00022741"/>
    </source>
</evidence>
<gene>
    <name evidence="13" type="ORF">UFOPK2786_00261</name>
</gene>
<dbReference type="InterPro" id="IPR024088">
    <property type="entry name" value="Tyr-tRNA-ligase_bac-type"/>
</dbReference>
<dbReference type="GO" id="GO:0006437">
    <property type="term" value="P:tyrosyl-tRNA aminoacylation"/>
    <property type="evidence" value="ECO:0007669"/>
    <property type="project" value="InterPro"/>
</dbReference>
<sequence>MTTSSILDELLWRDLIAQSTDLGALQAAADAGPMTLYCGFDPTAPSLHLGNLAQILTVRRFQQAGHRPLALVGGATGLIGDPKMTGERQLNPSEIVEDWVSRIRGQLESFYDFTGSNAAVMVNNYDWTEGVSVLEFLRDIGKHFSVNRMLDREAVAARLAKEGISYTEFSYQLLQSFDYLQLFRQYGCTLQTGGSDQWGNITAGVDLIRRVESSSVHALTTPLLVKADGTKFGKTESGTIWLDPGLTSPYAFFQFWLNADDRDVPTLLRTFSFADRSRVDELLAATAERPHERAAQRALAQELTALVHGEGEQHAAEAAGLALFGQGDLAALQPAALTAALMEAPNGVVKAAEVIDGSLPPVEDLLVRCGLATSKGQARRTVTEGGAYLNNERVQAEGHIPTMVDLLHGEWLVLRRGKRTVGGIRVEQ</sequence>
<dbReference type="InterPro" id="IPR002305">
    <property type="entry name" value="aa-tRNA-synth_Ic"/>
</dbReference>
<evidence type="ECO:0000256" key="2">
    <source>
        <dbReference type="ARBA" id="ARBA00013160"/>
    </source>
</evidence>
<dbReference type="CDD" id="cd00805">
    <property type="entry name" value="TyrRS_core"/>
    <property type="match status" value="1"/>
</dbReference>
<dbReference type="InterPro" id="IPR001412">
    <property type="entry name" value="aa-tRNA-synth_I_CS"/>
</dbReference>
<dbReference type="PANTHER" id="PTHR11766:SF0">
    <property type="entry name" value="TYROSINE--TRNA LIGASE, MITOCHONDRIAL"/>
    <property type="match status" value="1"/>
</dbReference>
<evidence type="ECO:0000259" key="12">
    <source>
        <dbReference type="Pfam" id="PF22421"/>
    </source>
</evidence>
<dbReference type="InterPro" id="IPR002307">
    <property type="entry name" value="Tyr-tRNA-ligase"/>
</dbReference>
<dbReference type="PROSITE" id="PS50889">
    <property type="entry name" value="S4"/>
    <property type="match status" value="1"/>
</dbReference>
<keyword evidence="9" id="KW-0030">Aminoacyl-tRNA synthetase</keyword>
<dbReference type="Gene3D" id="3.10.290.10">
    <property type="entry name" value="RNA-binding S4 domain"/>
    <property type="match status" value="1"/>
</dbReference>
<name>A0A6J6SCR1_9ZZZZ</name>
<dbReference type="InterPro" id="IPR054608">
    <property type="entry name" value="SYY-like_C"/>
</dbReference>
<dbReference type="FunFam" id="1.10.240.10:FF:000001">
    <property type="entry name" value="Tyrosine--tRNA ligase"/>
    <property type="match status" value="1"/>
</dbReference>
<dbReference type="SUPFAM" id="SSF52374">
    <property type="entry name" value="Nucleotidylyl transferase"/>
    <property type="match status" value="1"/>
</dbReference>
<evidence type="ECO:0000256" key="10">
    <source>
        <dbReference type="ARBA" id="ARBA00033323"/>
    </source>
</evidence>
<dbReference type="HAMAP" id="MF_02006">
    <property type="entry name" value="Tyr_tRNA_synth_type1"/>
    <property type="match status" value="1"/>
</dbReference>
<keyword evidence="3" id="KW-0963">Cytoplasm</keyword>
<protein>
    <recommendedName>
        <fullName evidence="2">tyrosine--tRNA ligase</fullName>
        <ecNumber evidence="2">6.1.1.1</ecNumber>
    </recommendedName>
    <alternativeName>
        <fullName evidence="10">Tyrosyl-tRNA synthetase</fullName>
    </alternativeName>
</protein>
<dbReference type="EC" id="6.1.1.1" evidence="2"/>
<dbReference type="InterPro" id="IPR024107">
    <property type="entry name" value="Tyr-tRNA-ligase_bac_1"/>
</dbReference>
<dbReference type="GO" id="GO:0004831">
    <property type="term" value="F:tyrosine-tRNA ligase activity"/>
    <property type="evidence" value="ECO:0007669"/>
    <property type="project" value="UniProtKB-EC"/>
</dbReference>
<evidence type="ECO:0000256" key="8">
    <source>
        <dbReference type="ARBA" id="ARBA00022917"/>
    </source>
</evidence>
<keyword evidence="7" id="KW-0694">RNA-binding</keyword>
<dbReference type="GO" id="GO:0003723">
    <property type="term" value="F:RNA binding"/>
    <property type="evidence" value="ECO:0007669"/>
    <property type="project" value="UniProtKB-KW"/>
</dbReference>
<evidence type="ECO:0000256" key="3">
    <source>
        <dbReference type="ARBA" id="ARBA00022490"/>
    </source>
</evidence>
<keyword evidence="4" id="KW-0436">Ligase</keyword>
<evidence type="ECO:0000256" key="7">
    <source>
        <dbReference type="ARBA" id="ARBA00022884"/>
    </source>
</evidence>
<dbReference type="Gene3D" id="3.40.50.620">
    <property type="entry name" value="HUPs"/>
    <property type="match status" value="1"/>
</dbReference>
<proteinExistence type="inferred from homology"/>
<accession>A0A6J6SCR1</accession>
<evidence type="ECO:0000256" key="4">
    <source>
        <dbReference type="ARBA" id="ARBA00022598"/>
    </source>
</evidence>
<keyword evidence="5" id="KW-0547">Nucleotide-binding</keyword>
<evidence type="ECO:0000256" key="1">
    <source>
        <dbReference type="ARBA" id="ARBA00004496"/>
    </source>
</evidence>
<comment type="subcellular location">
    <subcellularLocation>
        <location evidence="1">Cytoplasm</location>
    </subcellularLocation>
</comment>
<feature type="domain" description="Tyrosine--tRNA ligase SYY-like C-terminal" evidence="12">
    <location>
        <begin position="362"/>
        <end position="419"/>
    </location>
</feature>
<dbReference type="PRINTS" id="PR01040">
    <property type="entry name" value="TRNASYNTHTYR"/>
</dbReference>
<dbReference type="EMBL" id="CAEZYW010000024">
    <property type="protein sequence ID" value="CAB4732317.1"/>
    <property type="molecule type" value="Genomic_DNA"/>
</dbReference>
<dbReference type="AlphaFoldDB" id="A0A6J6SCR1"/>
<evidence type="ECO:0000256" key="9">
    <source>
        <dbReference type="ARBA" id="ARBA00023146"/>
    </source>
</evidence>
<dbReference type="NCBIfam" id="TIGR00234">
    <property type="entry name" value="tyrS"/>
    <property type="match status" value="1"/>
</dbReference>
<dbReference type="PANTHER" id="PTHR11766">
    <property type="entry name" value="TYROSYL-TRNA SYNTHETASE"/>
    <property type="match status" value="1"/>
</dbReference>
<dbReference type="InterPro" id="IPR036986">
    <property type="entry name" value="S4_RNA-bd_sf"/>
</dbReference>
<dbReference type="PROSITE" id="PS00178">
    <property type="entry name" value="AA_TRNA_LIGASE_I"/>
    <property type="match status" value="1"/>
</dbReference>
<dbReference type="InterPro" id="IPR014729">
    <property type="entry name" value="Rossmann-like_a/b/a_fold"/>
</dbReference>
<evidence type="ECO:0000256" key="6">
    <source>
        <dbReference type="ARBA" id="ARBA00022840"/>
    </source>
</evidence>
<dbReference type="Gene3D" id="1.10.240.10">
    <property type="entry name" value="Tyrosyl-Transfer RNA Synthetase"/>
    <property type="match status" value="1"/>
</dbReference>
<keyword evidence="8" id="KW-0648">Protein biosynthesis</keyword>
<dbReference type="Pfam" id="PF00579">
    <property type="entry name" value="tRNA-synt_1b"/>
    <property type="match status" value="1"/>
</dbReference>
<dbReference type="GO" id="GO:0005524">
    <property type="term" value="F:ATP binding"/>
    <property type="evidence" value="ECO:0007669"/>
    <property type="project" value="UniProtKB-KW"/>
</dbReference>
<comment type="catalytic activity">
    <reaction evidence="11">
        <text>tRNA(Tyr) + L-tyrosine + ATP = L-tyrosyl-tRNA(Tyr) + AMP + diphosphate + H(+)</text>
        <dbReference type="Rhea" id="RHEA:10220"/>
        <dbReference type="Rhea" id="RHEA-COMP:9706"/>
        <dbReference type="Rhea" id="RHEA-COMP:9707"/>
        <dbReference type="ChEBI" id="CHEBI:15378"/>
        <dbReference type="ChEBI" id="CHEBI:30616"/>
        <dbReference type="ChEBI" id="CHEBI:33019"/>
        <dbReference type="ChEBI" id="CHEBI:58315"/>
        <dbReference type="ChEBI" id="CHEBI:78442"/>
        <dbReference type="ChEBI" id="CHEBI:78536"/>
        <dbReference type="ChEBI" id="CHEBI:456215"/>
        <dbReference type="EC" id="6.1.1.1"/>
    </reaction>
</comment>
<dbReference type="Pfam" id="PF22421">
    <property type="entry name" value="SYY_C-terminal"/>
    <property type="match status" value="1"/>
</dbReference>
<keyword evidence="6" id="KW-0067">ATP-binding</keyword>
<dbReference type="FunFam" id="3.40.50.620:FF:000008">
    <property type="entry name" value="Tyrosine--tRNA ligase"/>
    <property type="match status" value="1"/>
</dbReference>
<dbReference type="GO" id="GO:0042802">
    <property type="term" value="F:identical protein binding"/>
    <property type="evidence" value="ECO:0007669"/>
    <property type="project" value="UniProtKB-ARBA"/>
</dbReference>
<dbReference type="SUPFAM" id="SSF55174">
    <property type="entry name" value="Alpha-L RNA-binding motif"/>
    <property type="match status" value="1"/>
</dbReference>
<dbReference type="GO" id="GO:0005829">
    <property type="term" value="C:cytosol"/>
    <property type="evidence" value="ECO:0007669"/>
    <property type="project" value="TreeGrafter"/>
</dbReference>
<reference evidence="13" key="1">
    <citation type="submission" date="2020-05" db="EMBL/GenBank/DDBJ databases">
        <authorList>
            <person name="Chiriac C."/>
            <person name="Salcher M."/>
            <person name="Ghai R."/>
            <person name="Kavagutti S V."/>
        </authorList>
    </citation>
    <scope>NUCLEOTIDE SEQUENCE</scope>
</reference>
<evidence type="ECO:0000256" key="11">
    <source>
        <dbReference type="ARBA" id="ARBA00048248"/>
    </source>
</evidence>
<organism evidence="13">
    <name type="scientific">freshwater metagenome</name>
    <dbReference type="NCBI Taxonomy" id="449393"/>
    <lineage>
        <taxon>unclassified sequences</taxon>
        <taxon>metagenomes</taxon>
        <taxon>ecological metagenomes</taxon>
    </lineage>
</organism>